<evidence type="ECO:0000256" key="1">
    <source>
        <dbReference type="ARBA" id="ARBA00004167"/>
    </source>
</evidence>
<accession>A0A315VTJ9</accession>
<dbReference type="AlphaFoldDB" id="A0A315VTJ9"/>
<dbReference type="GO" id="GO:0016020">
    <property type="term" value="C:membrane"/>
    <property type="evidence" value="ECO:0007669"/>
    <property type="project" value="UniProtKB-SubCell"/>
</dbReference>
<evidence type="ECO:0000256" key="5">
    <source>
        <dbReference type="ARBA" id="ARBA00049650"/>
    </source>
</evidence>
<evidence type="ECO:0000256" key="3">
    <source>
        <dbReference type="ARBA" id="ARBA00022989"/>
    </source>
</evidence>
<dbReference type="PANTHER" id="PTHR15296">
    <property type="entry name" value="MEMBRANE-ASSOCIATED PROTEIN MAP17"/>
    <property type="match status" value="1"/>
</dbReference>
<feature type="non-terminal residue" evidence="7">
    <location>
        <position position="167"/>
    </location>
</feature>
<evidence type="ECO:0000256" key="2">
    <source>
        <dbReference type="ARBA" id="ARBA00022692"/>
    </source>
</evidence>
<feature type="transmembrane region" description="Helical" evidence="6">
    <location>
        <begin position="12"/>
        <end position="32"/>
    </location>
</feature>
<dbReference type="EMBL" id="NHOQ01001220">
    <property type="protein sequence ID" value="PWA26159.1"/>
    <property type="molecule type" value="Genomic_DNA"/>
</dbReference>
<name>A0A315VTJ9_GAMAF</name>
<feature type="non-terminal residue" evidence="7">
    <location>
        <position position="1"/>
    </location>
</feature>
<evidence type="ECO:0000256" key="4">
    <source>
        <dbReference type="ARBA" id="ARBA00023136"/>
    </source>
</evidence>
<comment type="caution">
    <text evidence="7">The sequence shown here is derived from an EMBL/GenBank/DDBJ whole genome shotgun (WGS) entry which is preliminary data.</text>
</comment>
<comment type="subcellular location">
    <subcellularLocation>
        <location evidence="1">Membrane</location>
        <topology evidence="1">Single-pass membrane protein</topology>
    </subcellularLocation>
</comment>
<evidence type="ECO:0000313" key="8">
    <source>
        <dbReference type="Proteomes" id="UP000250572"/>
    </source>
</evidence>
<dbReference type="Proteomes" id="UP000250572">
    <property type="component" value="Unassembled WGS sequence"/>
</dbReference>
<dbReference type="Pfam" id="PF15807">
    <property type="entry name" value="MAP17"/>
    <property type="match status" value="1"/>
</dbReference>
<organism evidence="7 8">
    <name type="scientific">Gambusia affinis</name>
    <name type="common">Western mosquitofish</name>
    <name type="synonym">Heterandria affinis</name>
    <dbReference type="NCBI Taxonomy" id="33528"/>
    <lineage>
        <taxon>Eukaryota</taxon>
        <taxon>Metazoa</taxon>
        <taxon>Chordata</taxon>
        <taxon>Craniata</taxon>
        <taxon>Vertebrata</taxon>
        <taxon>Euteleostomi</taxon>
        <taxon>Actinopterygii</taxon>
        <taxon>Neopterygii</taxon>
        <taxon>Teleostei</taxon>
        <taxon>Neoteleostei</taxon>
        <taxon>Acanthomorphata</taxon>
        <taxon>Ovalentaria</taxon>
        <taxon>Atherinomorphae</taxon>
        <taxon>Cyprinodontiformes</taxon>
        <taxon>Poeciliidae</taxon>
        <taxon>Poeciliinae</taxon>
        <taxon>Gambusia</taxon>
    </lineage>
</organism>
<comment type="similarity">
    <text evidence="5">Belongs to the PDZK1-interacting protein 1/SMIM24 family.</text>
</comment>
<dbReference type="PANTHER" id="PTHR15296:SF1">
    <property type="entry name" value="PDZK1 INTERACTING PROTEIN 1"/>
    <property type="match status" value="1"/>
</dbReference>
<sequence>QASLPERLLPQWLTGIVAVCGFLILTFIAALVKKVWCESSSRSSNVDAAFAEINPYENNLDGLSATFSLHPDPKEPTRLGPVQVFYVGLIRPGSVCRPRSSLELEKGQYETRLELSRARDGSNVYDNVIATEEKSTAIRLTEGEDMRQTSPGPGIEPVTAALRTEGL</sequence>
<keyword evidence="3 6" id="KW-1133">Transmembrane helix</keyword>
<proteinExistence type="inferred from homology"/>
<evidence type="ECO:0000256" key="6">
    <source>
        <dbReference type="SAM" id="Phobius"/>
    </source>
</evidence>
<reference evidence="7 8" key="1">
    <citation type="journal article" date="2018" name="G3 (Bethesda)">
        <title>A High-Quality Reference Genome for the Invasive Mosquitofish Gambusia affinis Using a Chicago Library.</title>
        <authorList>
            <person name="Hoffberg S.L."/>
            <person name="Troendle N.J."/>
            <person name="Glenn T.C."/>
            <person name="Mahmud O."/>
            <person name="Louha S."/>
            <person name="Chalopin D."/>
            <person name="Bennetzen J.L."/>
            <person name="Mauricio R."/>
        </authorList>
    </citation>
    <scope>NUCLEOTIDE SEQUENCE [LARGE SCALE GENOMIC DNA]</scope>
    <source>
        <strain evidence="7">NE01/NJP1002.9</strain>
        <tissue evidence="7">Muscle</tissue>
    </source>
</reference>
<dbReference type="InterPro" id="IPR031627">
    <property type="entry name" value="PDZK1IP1/SMIM24"/>
</dbReference>
<gene>
    <name evidence="7" type="ORF">CCH79_00020779</name>
</gene>
<evidence type="ECO:0000313" key="7">
    <source>
        <dbReference type="EMBL" id="PWA26159.1"/>
    </source>
</evidence>
<protein>
    <submittedName>
        <fullName evidence="7">Uncharacterized protein</fullName>
    </submittedName>
</protein>
<keyword evidence="8" id="KW-1185">Reference proteome</keyword>
<keyword evidence="2 6" id="KW-0812">Transmembrane</keyword>
<keyword evidence="4 6" id="KW-0472">Membrane</keyword>